<dbReference type="PANTHER" id="PTHR21089">
    <property type="entry name" value="SHIKIMATE DEHYDROGENASE"/>
    <property type="match status" value="1"/>
</dbReference>
<dbReference type="SUPFAM" id="SSF51735">
    <property type="entry name" value="NAD(P)-binding Rossmann-fold domains"/>
    <property type="match status" value="1"/>
</dbReference>
<reference evidence="3" key="1">
    <citation type="submission" date="2020-05" db="EMBL/GenBank/DDBJ databases">
        <authorList>
            <person name="Chiriac C."/>
            <person name="Salcher M."/>
            <person name="Ghai R."/>
            <person name="Kavagutti S V."/>
        </authorList>
    </citation>
    <scope>NUCLEOTIDE SEQUENCE</scope>
</reference>
<name>A0A6J6F0Q7_9ZZZZ</name>
<organism evidence="3">
    <name type="scientific">freshwater metagenome</name>
    <dbReference type="NCBI Taxonomy" id="449393"/>
    <lineage>
        <taxon>unclassified sequences</taxon>
        <taxon>metagenomes</taxon>
        <taxon>ecological metagenomes</taxon>
    </lineage>
</organism>
<feature type="domain" description="SDH C-terminal" evidence="2">
    <location>
        <begin position="238"/>
        <end position="262"/>
    </location>
</feature>
<evidence type="ECO:0000259" key="2">
    <source>
        <dbReference type="Pfam" id="PF18317"/>
    </source>
</evidence>
<dbReference type="GO" id="GO:0009423">
    <property type="term" value="P:chorismate biosynthetic process"/>
    <property type="evidence" value="ECO:0007669"/>
    <property type="project" value="TreeGrafter"/>
</dbReference>
<dbReference type="PANTHER" id="PTHR21089:SF1">
    <property type="entry name" value="BIFUNCTIONAL 3-DEHYDROQUINATE DEHYDRATASE_SHIKIMATE DEHYDROGENASE, CHLOROPLASTIC"/>
    <property type="match status" value="1"/>
</dbReference>
<proteinExistence type="predicted"/>
<protein>
    <submittedName>
        <fullName evidence="3">Unannotated protein</fullName>
    </submittedName>
</protein>
<sequence>MTKHPYAASSSDLVKAKYAYVVGNPAQHSLSPKLHDAAYRYLNLPFQYSILEVTEPECIDAIKRLRYGEVFGLSFTMPFKELAYSMADEVTTAANLTEAVNTLVYRNHNIVGENTDIVGIKNAIGANFDASQPWTVIGTGATSRSAIAALKELGAPEIWVVGRKAKKLAELENNFSVSTALYDQNYPVSHVISTLPASGQELIIEKVESAQFVLDVNYWPWPTNLASALNQNAVVISGIEMLVHQAAAQIEIMVGQQVPAEVLFTALT</sequence>
<dbReference type="Pfam" id="PF18317">
    <property type="entry name" value="SDH_C"/>
    <property type="match status" value="1"/>
</dbReference>
<dbReference type="AlphaFoldDB" id="A0A6J6F0Q7"/>
<dbReference type="InterPro" id="IPR013708">
    <property type="entry name" value="Shikimate_DH-bd_N"/>
</dbReference>
<evidence type="ECO:0000259" key="1">
    <source>
        <dbReference type="Pfam" id="PF08501"/>
    </source>
</evidence>
<dbReference type="CDD" id="cd01065">
    <property type="entry name" value="NAD_bind_Shikimate_DH"/>
    <property type="match status" value="1"/>
</dbReference>
<dbReference type="GO" id="GO:0005829">
    <property type="term" value="C:cytosol"/>
    <property type="evidence" value="ECO:0007669"/>
    <property type="project" value="TreeGrafter"/>
</dbReference>
<feature type="domain" description="Shikimate dehydrogenase substrate binding N-terminal" evidence="1">
    <location>
        <begin position="21"/>
        <end position="103"/>
    </location>
</feature>
<gene>
    <name evidence="3" type="ORF">UFOPK1726_00729</name>
</gene>
<evidence type="ECO:0000313" key="3">
    <source>
        <dbReference type="EMBL" id="CAB4578468.1"/>
    </source>
</evidence>
<dbReference type="InterPro" id="IPR036291">
    <property type="entry name" value="NAD(P)-bd_dom_sf"/>
</dbReference>
<dbReference type="Gene3D" id="3.40.50.10860">
    <property type="entry name" value="Leucine Dehydrogenase, chain A, domain 1"/>
    <property type="match status" value="1"/>
</dbReference>
<dbReference type="EMBL" id="CAEZTT010000078">
    <property type="protein sequence ID" value="CAB4578468.1"/>
    <property type="molecule type" value="Genomic_DNA"/>
</dbReference>
<dbReference type="InterPro" id="IPR046346">
    <property type="entry name" value="Aminoacid_DH-like_N_sf"/>
</dbReference>
<dbReference type="GO" id="GO:0004764">
    <property type="term" value="F:shikimate 3-dehydrogenase (NADP+) activity"/>
    <property type="evidence" value="ECO:0007669"/>
    <property type="project" value="InterPro"/>
</dbReference>
<dbReference type="GO" id="GO:0019632">
    <property type="term" value="P:shikimate metabolic process"/>
    <property type="evidence" value="ECO:0007669"/>
    <property type="project" value="TreeGrafter"/>
</dbReference>
<dbReference type="InterPro" id="IPR041121">
    <property type="entry name" value="SDH_C"/>
</dbReference>
<dbReference type="SUPFAM" id="SSF53223">
    <property type="entry name" value="Aminoacid dehydrogenase-like, N-terminal domain"/>
    <property type="match status" value="1"/>
</dbReference>
<dbReference type="Gene3D" id="3.40.50.720">
    <property type="entry name" value="NAD(P)-binding Rossmann-like Domain"/>
    <property type="match status" value="1"/>
</dbReference>
<accession>A0A6J6F0Q7</accession>
<dbReference type="GO" id="GO:0050661">
    <property type="term" value="F:NADP binding"/>
    <property type="evidence" value="ECO:0007669"/>
    <property type="project" value="TreeGrafter"/>
</dbReference>
<dbReference type="InterPro" id="IPR022893">
    <property type="entry name" value="Shikimate_DH_fam"/>
</dbReference>
<dbReference type="Pfam" id="PF08501">
    <property type="entry name" value="Shikimate_dh_N"/>
    <property type="match status" value="1"/>
</dbReference>